<evidence type="ECO:0000256" key="2">
    <source>
        <dbReference type="ARBA" id="ARBA00022448"/>
    </source>
</evidence>
<evidence type="ECO:0000256" key="3">
    <source>
        <dbReference type="ARBA" id="ARBA00022475"/>
    </source>
</evidence>
<dbReference type="EMBL" id="QCYY01003559">
    <property type="protein sequence ID" value="ROT62741.1"/>
    <property type="molecule type" value="Genomic_DNA"/>
</dbReference>
<feature type="transmembrane region" description="Helical" evidence="9">
    <location>
        <begin position="375"/>
        <end position="397"/>
    </location>
</feature>
<dbReference type="PROSITE" id="PS50850">
    <property type="entry name" value="MFS"/>
    <property type="match status" value="1"/>
</dbReference>
<dbReference type="SUPFAM" id="SSF103473">
    <property type="entry name" value="MFS general substrate transporter"/>
    <property type="match status" value="1"/>
</dbReference>
<dbReference type="OrthoDB" id="4142200at2759"/>
<dbReference type="GO" id="GO:0005886">
    <property type="term" value="C:plasma membrane"/>
    <property type="evidence" value="ECO:0007669"/>
    <property type="project" value="UniProtKB-SubCell"/>
</dbReference>
<feature type="transmembrane region" description="Helical" evidence="9">
    <location>
        <begin position="194"/>
        <end position="214"/>
    </location>
</feature>
<dbReference type="Gene3D" id="1.20.1250.20">
    <property type="entry name" value="MFS general substrate transporter like domains"/>
    <property type="match status" value="1"/>
</dbReference>
<feature type="domain" description="Major facilitator superfamily (MFS) profile" evidence="10">
    <location>
        <begin position="93"/>
        <end position="525"/>
    </location>
</feature>
<dbReference type="Proteomes" id="UP000283509">
    <property type="component" value="Unassembled WGS sequence"/>
</dbReference>
<organism evidence="11 12">
    <name type="scientific">Penaeus vannamei</name>
    <name type="common">Whiteleg shrimp</name>
    <name type="synonym">Litopenaeus vannamei</name>
    <dbReference type="NCBI Taxonomy" id="6689"/>
    <lineage>
        <taxon>Eukaryota</taxon>
        <taxon>Metazoa</taxon>
        <taxon>Ecdysozoa</taxon>
        <taxon>Arthropoda</taxon>
        <taxon>Crustacea</taxon>
        <taxon>Multicrustacea</taxon>
        <taxon>Malacostraca</taxon>
        <taxon>Eumalacostraca</taxon>
        <taxon>Eucarida</taxon>
        <taxon>Decapoda</taxon>
        <taxon>Dendrobranchiata</taxon>
        <taxon>Penaeoidea</taxon>
        <taxon>Penaeidae</taxon>
        <taxon>Penaeus</taxon>
    </lineage>
</organism>
<reference evidence="11 12" key="1">
    <citation type="submission" date="2018-04" db="EMBL/GenBank/DDBJ databases">
        <authorList>
            <person name="Zhang X."/>
            <person name="Yuan J."/>
            <person name="Li F."/>
            <person name="Xiang J."/>
        </authorList>
    </citation>
    <scope>NUCLEOTIDE SEQUENCE [LARGE SCALE GENOMIC DNA]</scope>
    <source>
        <tissue evidence="11">Muscle</tissue>
    </source>
</reference>
<dbReference type="PANTHER" id="PTHR48021:SF1">
    <property type="entry name" value="GH07001P-RELATED"/>
    <property type="match status" value="1"/>
</dbReference>
<evidence type="ECO:0000256" key="9">
    <source>
        <dbReference type="SAM" id="Phobius"/>
    </source>
</evidence>
<feature type="transmembrane region" description="Helical" evidence="9">
    <location>
        <begin position="339"/>
        <end position="363"/>
    </location>
</feature>
<dbReference type="STRING" id="6689.A0A423SEY7"/>
<evidence type="ECO:0000259" key="10">
    <source>
        <dbReference type="PROSITE" id="PS50850"/>
    </source>
</evidence>
<keyword evidence="3" id="KW-1003">Cell membrane</keyword>
<gene>
    <name evidence="11" type="ORF">C7M84_019409</name>
</gene>
<dbReference type="Pfam" id="PF00083">
    <property type="entry name" value="Sugar_tr"/>
    <property type="match status" value="1"/>
</dbReference>
<protein>
    <submittedName>
        <fullName evidence="11">Putative facilitated trehalose transporter Tret1-like isoform X1</fullName>
    </submittedName>
</protein>
<dbReference type="InterPro" id="IPR020846">
    <property type="entry name" value="MFS_dom"/>
</dbReference>
<feature type="transmembrane region" description="Helical" evidence="9">
    <location>
        <begin position="169"/>
        <end position="188"/>
    </location>
</feature>
<reference evidence="11 12" key="2">
    <citation type="submission" date="2019-01" db="EMBL/GenBank/DDBJ databases">
        <title>The decoding of complex shrimp genome reveals the adaptation for benthos swimmer, frequently molting mechanism and breeding impact on genome.</title>
        <authorList>
            <person name="Sun Y."/>
            <person name="Gao Y."/>
            <person name="Yu Y."/>
        </authorList>
    </citation>
    <scope>NUCLEOTIDE SEQUENCE [LARGE SCALE GENOMIC DNA]</scope>
    <source>
        <tissue evidence="11">Muscle</tissue>
    </source>
</reference>
<feature type="transmembrane region" description="Helical" evidence="9">
    <location>
        <begin position="502"/>
        <end position="521"/>
    </location>
</feature>
<accession>A0A423SEY7</accession>
<keyword evidence="2" id="KW-0813">Transport</keyword>
<keyword evidence="6 9" id="KW-1133">Transmembrane helix</keyword>
<feature type="region of interest" description="Disordered" evidence="8">
    <location>
        <begin position="68"/>
        <end position="90"/>
    </location>
</feature>
<dbReference type="InterPro" id="IPR036259">
    <property type="entry name" value="MFS_trans_sf"/>
</dbReference>
<dbReference type="InterPro" id="IPR005828">
    <property type="entry name" value="MFS_sugar_transport-like"/>
</dbReference>
<feature type="transmembrane region" description="Helical" evidence="9">
    <location>
        <begin position="254"/>
        <end position="273"/>
    </location>
</feature>
<dbReference type="GO" id="GO:0022857">
    <property type="term" value="F:transmembrane transporter activity"/>
    <property type="evidence" value="ECO:0007669"/>
    <property type="project" value="InterPro"/>
</dbReference>
<keyword evidence="5 9" id="KW-0812">Transmembrane</keyword>
<comment type="subcellular location">
    <subcellularLocation>
        <location evidence="1">Cell membrane</location>
        <topology evidence="1">Multi-pass membrane protein</topology>
    </subcellularLocation>
</comment>
<evidence type="ECO:0000256" key="5">
    <source>
        <dbReference type="ARBA" id="ARBA00022692"/>
    </source>
</evidence>
<feature type="transmembrane region" description="Helical" evidence="9">
    <location>
        <begin position="139"/>
        <end position="162"/>
    </location>
</feature>
<evidence type="ECO:0000256" key="8">
    <source>
        <dbReference type="SAM" id="MobiDB-lite"/>
    </source>
</evidence>
<keyword evidence="7 9" id="KW-0472">Membrane</keyword>
<sequence>MGKYNLQMRSSNSTEEPVLTATVKSIENDAVAGQDTCKNEPNGHCHASNLQMASLAGLTTEKDVDVLRSSDGGQNAKSGQEEDQKQEETRPRIISQVAATLVMAFIHVGVGAVYGYSGVTLPELTDPDTQDLFLGPYEVSLLASLSDLGGAFGSVVGGVLLMRLGQRTTALLGLPISAACWLAMAFAHSPTLLLSMWFVVGFVTGFLSPAASMYVLEVSHKNIRGLLFGIVTTARRFGIIFVFGIGGLRVGWRAIGFASSALVAVPLVGLLFMPSSPRWLVTRGRLEEAKDSLSFFRGKSYDVSSELASIVEQVERSQRRKSGFKDQLRMMMEPSTRRALALMGFLSLLSPFSGIVVVIGYAVPILQITKADIDAYMSALLTAVVFAAGTVIHICIVDRVGRKPLLVVSFLFSTLCMATLGGYFYAQTTEIDVSAYGWAPVASMVAFLFSMGVGQPVINILQGELLPTSVRATGISVILIFMYLGSFASAFTYPMITSAMRAFWIYSGVCITIVIVGAVCLPETRGRALEEITKAAPADNVGE</sequence>
<evidence type="ECO:0000256" key="7">
    <source>
        <dbReference type="ARBA" id="ARBA00023136"/>
    </source>
</evidence>
<feature type="compositionally biased region" description="Basic and acidic residues" evidence="8">
    <location>
        <begin position="79"/>
        <end position="90"/>
    </location>
</feature>
<feature type="transmembrane region" description="Helical" evidence="9">
    <location>
        <begin position="226"/>
        <end position="248"/>
    </location>
</feature>
<evidence type="ECO:0000256" key="1">
    <source>
        <dbReference type="ARBA" id="ARBA00004651"/>
    </source>
</evidence>
<proteinExistence type="predicted"/>
<feature type="transmembrane region" description="Helical" evidence="9">
    <location>
        <begin position="438"/>
        <end position="461"/>
    </location>
</feature>
<dbReference type="FunFam" id="1.20.1250.20:FF:000218">
    <property type="entry name" value="facilitated trehalose transporter Tret1"/>
    <property type="match status" value="1"/>
</dbReference>
<evidence type="ECO:0000313" key="11">
    <source>
        <dbReference type="EMBL" id="ROT62741.1"/>
    </source>
</evidence>
<name>A0A423SEY7_PENVA</name>
<feature type="transmembrane region" description="Helical" evidence="9">
    <location>
        <begin position="404"/>
        <end position="426"/>
    </location>
</feature>
<dbReference type="InterPro" id="IPR050549">
    <property type="entry name" value="MFS_Trehalose_Transporter"/>
</dbReference>
<evidence type="ECO:0000256" key="4">
    <source>
        <dbReference type="ARBA" id="ARBA00022597"/>
    </source>
</evidence>
<feature type="transmembrane region" description="Helical" evidence="9">
    <location>
        <begin position="97"/>
        <end position="119"/>
    </location>
</feature>
<evidence type="ECO:0000256" key="6">
    <source>
        <dbReference type="ARBA" id="ARBA00022989"/>
    </source>
</evidence>
<feature type="transmembrane region" description="Helical" evidence="9">
    <location>
        <begin position="473"/>
        <end position="496"/>
    </location>
</feature>
<comment type="caution">
    <text evidence="11">The sequence shown here is derived from an EMBL/GenBank/DDBJ whole genome shotgun (WGS) entry which is preliminary data.</text>
</comment>
<dbReference type="AlphaFoldDB" id="A0A423SEY7"/>
<dbReference type="PANTHER" id="PTHR48021">
    <property type="match status" value="1"/>
</dbReference>
<keyword evidence="12" id="KW-1185">Reference proteome</keyword>
<keyword evidence="4" id="KW-0762">Sugar transport</keyword>
<evidence type="ECO:0000313" key="12">
    <source>
        <dbReference type="Proteomes" id="UP000283509"/>
    </source>
</evidence>